<dbReference type="InterPro" id="IPR059179">
    <property type="entry name" value="MLKL-like_MCAfunc"/>
</dbReference>
<keyword evidence="2" id="KW-1185">Reference proteome</keyword>
<dbReference type="Gene3D" id="1.20.930.20">
    <property type="entry name" value="Adaptor protein Cbl, N-terminal domain"/>
    <property type="match status" value="1"/>
</dbReference>
<dbReference type="CDD" id="cd21037">
    <property type="entry name" value="MLKL_NTD"/>
    <property type="match status" value="1"/>
</dbReference>
<dbReference type="Proteomes" id="UP001163846">
    <property type="component" value="Unassembled WGS sequence"/>
</dbReference>
<protein>
    <submittedName>
        <fullName evidence="1">Uncharacterized protein</fullName>
    </submittedName>
</protein>
<accession>A0AA38P9Y9</accession>
<comment type="caution">
    <text evidence="1">The sequence shown here is derived from an EMBL/GenBank/DDBJ whole genome shotgun (WGS) entry which is preliminary data.</text>
</comment>
<dbReference type="AlphaFoldDB" id="A0AA38P9Y9"/>
<name>A0AA38P9Y9_9AGAR</name>
<organism evidence="1 2">
    <name type="scientific">Lentinula raphanica</name>
    <dbReference type="NCBI Taxonomy" id="153919"/>
    <lineage>
        <taxon>Eukaryota</taxon>
        <taxon>Fungi</taxon>
        <taxon>Dikarya</taxon>
        <taxon>Basidiomycota</taxon>
        <taxon>Agaricomycotina</taxon>
        <taxon>Agaricomycetes</taxon>
        <taxon>Agaricomycetidae</taxon>
        <taxon>Agaricales</taxon>
        <taxon>Marasmiineae</taxon>
        <taxon>Omphalotaceae</taxon>
        <taxon>Lentinula</taxon>
    </lineage>
</organism>
<proteinExistence type="predicted"/>
<dbReference type="EMBL" id="MU806160">
    <property type="protein sequence ID" value="KAJ3838855.1"/>
    <property type="molecule type" value="Genomic_DNA"/>
</dbReference>
<evidence type="ECO:0000313" key="2">
    <source>
        <dbReference type="Proteomes" id="UP001163846"/>
    </source>
</evidence>
<reference evidence="1" key="1">
    <citation type="submission" date="2022-08" db="EMBL/GenBank/DDBJ databases">
        <authorList>
            <consortium name="DOE Joint Genome Institute"/>
            <person name="Min B."/>
            <person name="Riley R."/>
            <person name="Sierra-Patev S."/>
            <person name="Naranjo-Ortiz M."/>
            <person name="Looney B."/>
            <person name="Konkel Z."/>
            <person name="Slot J.C."/>
            <person name="Sakamoto Y."/>
            <person name="Steenwyk J.L."/>
            <person name="Rokas A."/>
            <person name="Carro J."/>
            <person name="Camarero S."/>
            <person name="Ferreira P."/>
            <person name="Molpeceres G."/>
            <person name="Ruiz-Duenas F.J."/>
            <person name="Serrano A."/>
            <person name="Henrissat B."/>
            <person name="Drula E."/>
            <person name="Hughes K.W."/>
            <person name="Mata J.L."/>
            <person name="Ishikawa N.K."/>
            <person name="Vargas-Isla R."/>
            <person name="Ushijima S."/>
            <person name="Smith C.A."/>
            <person name="Ahrendt S."/>
            <person name="Andreopoulos W."/>
            <person name="He G."/>
            <person name="Labutti K."/>
            <person name="Lipzen A."/>
            <person name="Ng V."/>
            <person name="Sandor L."/>
            <person name="Barry K."/>
            <person name="Martinez A.T."/>
            <person name="Xiao Y."/>
            <person name="Gibbons J.G."/>
            <person name="Terashima K."/>
            <person name="Hibbett D.S."/>
            <person name="Grigoriev I.V."/>
        </authorList>
    </citation>
    <scope>NUCLEOTIDE SEQUENCE</scope>
    <source>
        <strain evidence="1">TFB9207</strain>
    </source>
</reference>
<sequence>MAAILTTFKGKFGPKGKNLPATAGSGGTGIADQSCGTSCTYANPSTRSTCWDLSEQVLSTLTSAAQYVPVPYLASLSAVALSIFKTVQGAKDNQEGLGELAKTACELALSVLNTYKELHPSNCESNTSQEQLSFSSDSALKSQVEQLVETFTNINDWIIGMKSRKLVSKLVSYKSDLREIQKFRNQLRDAMDKFQLQSFITLRTKASQMEKNNVCLVNDCETKNHCCSTHCCPFFRLFGMNKLKRD</sequence>
<gene>
    <name evidence="1" type="ORF">F5878DRAFT_151487</name>
</gene>
<evidence type="ECO:0000313" key="1">
    <source>
        <dbReference type="EMBL" id="KAJ3838855.1"/>
    </source>
</evidence>
<dbReference type="GO" id="GO:0007166">
    <property type="term" value="P:cell surface receptor signaling pathway"/>
    <property type="evidence" value="ECO:0007669"/>
    <property type="project" value="InterPro"/>
</dbReference>
<dbReference type="InterPro" id="IPR036537">
    <property type="entry name" value="Adaptor_Cbl_N_dom_sf"/>
</dbReference>